<dbReference type="SMART" id="SM00356">
    <property type="entry name" value="ZnF_C3H1"/>
    <property type="match status" value="2"/>
</dbReference>
<accession>A0AAD8PEN3</accession>
<evidence type="ECO:0000256" key="5">
    <source>
        <dbReference type="PROSITE-ProRule" id="PRU00723"/>
    </source>
</evidence>
<feature type="zinc finger region" description="C3H1-type" evidence="5">
    <location>
        <begin position="279"/>
        <end position="304"/>
    </location>
</feature>
<dbReference type="InterPro" id="IPR036855">
    <property type="entry name" value="Znf_CCCH_sf"/>
</dbReference>
<protein>
    <recommendedName>
        <fullName evidence="6">C3H1-type domain-containing protein</fullName>
    </recommendedName>
</protein>
<dbReference type="Proteomes" id="UP001230268">
    <property type="component" value="Unassembled WGS sequence"/>
</dbReference>
<dbReference type="GO" id="GO:0003729">
    <property type="term" value="F:mRNA binding"/>
    <property type="evidence" value="ECO:0007669"/>
    <property type="project" value="InterPro"/>
</dbReference>
<reference evidence="7" key="1">
    <citation type="submission" date="2023-08" db="EMBL/GenBank/DDBJ databases">
        <title>Draft sequence of the Babesia gibsoni genome.</title>
        <authorList>
            <person name="Yamagishi J.Y."/>
            <person name="Xuan X.X."/>
        </authorList>
    </citation>
    <scope>NUCLEOTIDE SEQUENCE</scope>
    <source>
        <strain evidence="7">Azabu</strain>
    </source>
</reference>
<gene>
    <name evidence="7" type="ORF">BgAZ_208320</name>
</gene>
<keyword evidence="1 5" id="KW-0479">Metal-binding</keyword>
<evidence type="ECO:0000256" key="1">
    <source>
        <dbReference type="ARBA" id="ARBA00022723"/>
    </source>
</evidence>
<evidence type="ECO:0000256" key="4">
    <source>
        <dbReference type="ARBA" id="ARBA00022833"/>
    </source>
</evidence>
<evidence type="ECO:0000313" key="7">
    <source>
        <dbReference type="EMBL" id="KAK1443956.1"/>
    </source>
</evidence>
<keyword evidence="4 5" id="KW-0862">Zinc</keyword>
<keyword evidence="8" id="KW-1185">Reference proteome</keyword>
<dbReference type="InterPro" id="IPR000571">
    <property type="entry name" value="Znf_CCCH"/>
</dbReference>
<dbReference type="SUPFAM" id="SSF90229">
    <property type="entry name" value="CCCH zinc finger"/>
    <property type="match status" value="2"/>
</dbReference>
<dbReference type="EMBL" id="JAVEPI010000002">
    <property type="protein sequence ID" value="KAK1443956.1"/>
    <property type="molecule type" value="Genomic_DNA"/>
</dbReference>
<name>A0AAD8PEN3_BABGI</name>
<dbReference type="InterPro" id="IPR045877">
    <property type="entry name" value="ZFP36-like"/>
</dbReference>
<dbReference type="AlphaFoldDB" id="A0AAD8PEN3"/>
<feature type="zinc finger region" description="C3H1-type" evidence="5">
    <location>
        <begin position="312"/>
        <end position="339"/>
    </location>
</feature>
<dbReference type="GO" id="GO:0008270">
    <property type="term" value="F:zinc ion binding"/>
    <property type="evidence" value="ECO:0007669"/>
    <property type="project" value="UniProtKB-KW"/>
</dbReference>
<evidence type="ECO:0000256" key="2">
    <source>
        <dbReference type="ARBA" id="ARBA00022737"/>
    </source>
</evidence>
<keyword evidence="3 5" id="KW-0863">Zinc-finger</keyword>
<comment type="caution">
    <text evidence="7">The sequence shown here is derived from an EMBL/GenBank/DDBJ whole genome shotgun (WGS) entry which is preliminary data.</text>
</comment>
<sequence>MSVRTNIGSGTATNSNYGIDELRLPMSLSDYMEQQLVRDKIRRALGDREADSIDMLRRYMEDLKFQDVDSTICSIMNGVSHSSSSTLAKRSPPINCHFSYNDQSNYTKHMQWSNFQQHQSVSSSDGVVNVYNHLSQDIIAPPRETFQNRYQETMACPPTYYDKPPEMRVEELQYHNNTGNAGNFSWKMIWESNALRKNVRMRPSRDDKAAAAYYGGPESSGFPGHDWDQYSLPSLNLTNSATNSNKLFSIPEENRSVNRTVRVADDLVPQKKQVPNSHARTSLCKFWQRGACNRDNCNFAHGQHELKSTIGIWKTTICHHWKHGVCLNGDKCRHAHGEEELQPRNYNINMKGKKMHNERFDYAYKYNTKQDNASRYNCNGKLYNAVKDKLSTIKTLMMC</sequence>
<dbReference type="PANTHER" id="PTHR12547">
    <property type="entry name" value="CCCH ZINC FINGER/TIS11-RELATED"/>
    <property type="match status" value="1"/>
</dbReference>
<dbReference type="Gene3D" id="4.10.1000.10">
    <property type="entry name" value="Zinc finger, CCCH-type"/>
    <property type="match status" value="2"/>
</dbReference>
<evidence type="ECO:0000256" key="3">
    <source>
        <dbReference type="ARBA" id="ARBA00022771"/>
    </source>
</evidence>
<evidence type="ECO:0000313" key="8">
    <source>
        <dbReference type="Proteomes" id="UP001230268"/>
    </source>
</evidence>
<proteinExistence type="predicted"/>
<feature type="domain" description="C3H1-type" evidence="6">
    <location>
        <begin position="279"/>
        <end position="304"/>
    </location>
</feature>
<organism evidence="7 8">
    <name type="scientific">Babesia gibsoni</name>
    <dbReference type="NCBI Taxonomy" id="33632"/>
    <lineage>
        <taxon>Eukaryota</taxon>
        <taxon>Sar</taxon>
        <taxon>Alveolata</taxon>
        <taxon>Apicomplexa</taxon>
        <taxon>Aconoidasida</taxon>
        <taxon>Piroplasmida</taxon>
        <taxon>Babesiidae</taxon>
        <taxon>Babesia</taxon>
    </lineage>
</organism>
<feature type="domain" description="C3H1-type" evidence="6">
    <location>
        <begin position="312"/>
        <end position="339"/>
    </location>
</feature>
<dbReference type="PROSITE" id="PS50103">
    <property type="entry name" value="ZF_C3H1"/>
    <property type="match status" value="2"/>
</dbReference>
<keyword evidence="2" id="KW-0677">Repeat</keyword>
<evidence type="ECO:0000259" key="6">
    <source>
        <dbReference type="PROSITE" id="PS50103"/>
    </source>
</evidence>
<dbReference type="Pfam" id="PF00642">
    <property type="entry name" value="zf-CCCH"/>
    <property type="match status" value="1"/>
</dbReference>